<name>A0ABP5ERQ4_9ACTN</name>
<evidence type="ECO:0000256" key="6">
    <source>
        <dbReference type="SAM" id="Phobius"/>
    </source>
</evidence>
<keyword evidence="6" id="KW-0472">Membrane</keyword>
<keyword evidence="11" id="KW-1185">Reference proteome</keyword>
<evidence type="ECO:0000256" key="5">
    <source>
        <dbReference type="SAM" id="MobiDB-lite"/>
    </source>
</evidence>
<dbReference type="Pfam" id="PF08341">
    <property type="entry name" value="TED"/>
    <property type="match status" value="1"/>
</dbReference>
<evidence type="ECO:0000259" key="8">
    <source>
        <dbReference type="Pfam" id="PF00746"/>
    </source>
</evidence>
<dbReference type="InterPro" id="IPR019931">
    <property type="entry name" value="LPXTG_anchor"/>
</dbReference>
<keyword evidence="3 7" id="KW-0732">Signal</keyword>
<keyword evidence="6" id="KW-0812">Transmembrane</keyword>
<evidence type="ECO:0000313" key="10">
    <source>
        <dbReference type="EMBL" id="GAA2006003.1"/>
    </source>
</evidence>
<feature type="chain" id="PRO_5046925464" evidence="7">
    <location>
        <begin position="37"/>
        <end position="409"/>
    </location>
</feature>
<reference evidence="11" key="1">
    <citation type="journal article" date="2019" name="Int. J. Syst. Evol. Microbiol.">
        <title>The Global Catalogue of Microorganisms (GCM) 10K type strain sequencing project: providing services to taxonomists for standard genome sequencing and annotation.</title>
        <authorList>
            <consortium name="The Broad Institute Genomics Platform"/>
            <consortium name="The Broad Institute Genome Sequencing Center for Infectious Disease"/>
            <person name="Wu L."/>
            <person name="Ma J."/>
        </authorList>
    </citation>
    <scope>NUCLEOTIDE SEQUENCE [LARGE SCALE GENOMIC DNA]</scope>
    <source>
        <strain evidence="11">JCM 15313</strain>
    </source>
</reference>
<dbReference type="EMBL" id="BAAAPC010000016">
    <property type="protein sequence ID" value="GAA2006003.1"/>
    <property type="molecule type" value="Genomic_DNA"/>
</dbReference>
<evidence type="ECO:0000256" key="1">
    <source>
        <dbReference type="ARBA" id="ARBA00022512"/>
    </source>
</evidence>
<dbReference type="InterPro" id="IPR006311">
    <property type="entry name" value="TAT_signal"/>
</dbReference>
<feature type="signal peptide" evidence="7">
    <location>
        <begin position="1"/>
        <end position="36"/>
    </location>
</feature>
<feature type="domain" description="Gram-positive cocci surface proteins LPxTG" evidence="8">
    <location>
        <begin position="362"/>
        <end position="401"/>
    </location>
</feature>
<protein>
    <submittedName>
        <fullName evidence="10">Thioester domain-containing protein</fullName>
    </submittedName>
</protein>
<feature type="region of interest" description="Disordered" evidence="5">
    <location>
        <begin position="388"/>
        <end position="409"/>
    </location>
</feature>
<feature type="domain" description="Thioester" evidence="9">
    <location>
        <begin position="84"/>
        <end position="191"/>
    </location>
</feature>
<evidence type="ECO:0000256" key="4">
    <source>
        <dbReference type="ARBA" id="ARBA00023088"/>
    </source>
</evidence>
<keyword evidence="6" id="KW-1133">Transmembrane helix</keyword>
<evidence type="ECO:0000256" key="2">
    <source>
        <dbReference type="ARBA" id="ARBA00022525"/>
    </source>
</evidence>
<feature type="region of interest" description="Disordered" evidence="5">
    <location>
        <begin position="314"/>
        <end position="371"/>
    </location>
</feature>
<evidence type="ECO:0000256" key="7">
    <source>
        <dbReference type="SAM" id="SignalP"/>
    </source>
</evidence>
<evidence type="ECO:0000259" key="9">
    <source>
        <dbReference type="Pfam" id="PF08341"/>
    </source>
</evidence>
<keyword evidence="1" id="KW-0134">Cell wall</keyword>
<feature type="compositionally biased region" description="Pro residues" evidence="5">
    <location>
        <begin position="324"/>
        <end position="341"/>
    </location>
</feature>
<evidence type="ECO:0000256" key="3">
    <source>
        <dbReference type="ARBA" id="ARBA00022729"/>
    </source>
</evidence>
<dbReference type="Gene3D" id="1.10.150.480">
    <property type="match status" value="1"/>
</dbReference>
<organism evidence="10 11">
    <name type="scientific">Nocardiopsis rhodophaea</name>
    <dbReference type="NCBI Taxonomy" id="280238"/>
    <lineage>
        <taxon>Bacteria</taxon>
        <taxon>Bacillati</taxon>
        <taxon>Actinomycetota</taxon>
        <taxon>Actinomycetes</taxon>
        <taxon>Streptosporangiales</taxon>
        <taxon>Nocardiopsidaceae</taxon>
        <taxon>Nocardiopsis</taxon>
    </lineage>
</organism>
<feature type="compositionally biased region" description="Basic and acidic residues" evidence="5">
    <location>
        <begin position="342"/>
        <end position="366"/>
    </location>
</feature>
<dbReference type="NCBIfam" id="TIGR03934">
    <property type="entry name" value="TQXA_dom"/>
    <property type="match status" value="1"/>
</dbReference>
<dbReference type="InterPro" id="IPR013552">
    <property type="entry name" value="Thioester_dom"/>
</dbReference>
<dbReference type="Pfam" id="PF00746">
    <property type="entry name" value="Gram_pos_anchor"/>
    <property type="match status" value="1"/>
</dbReference>
<accession>A0ABP5ERQ4</accession>
<gene>
    <name evidence="10" type="ORF">GCM10009799_36860</name>
</gene>
<comment type="caution">
    <text evidence="10">The sequence shown here is derived from an EMBL/GenBank/DDBJ whole genome shotgun (WGS) entry which is preliminary data.</text>
</comment>
<proteinExistence type="predicted"/>
<dbReference type="Proteomes" id="UP001501585">
    <property type="component" value="Unassembled WGS sequence"/>
</dbReference>
<keyword evidence="2" id="KW-0964">Secreted</keyword>
<dbReference type="InterPro" id="IPR023849">
    <property type="entry name" value="TQXA_dom"/>
</dbReference>
<dbReference type="PROSITE" id="PS51318">
    <property type="entry name" value="TAT"/>
    <property type="match status" value="1"/>
</dbReference>
<feature type="transmembrane region" description="Helical" evidence="6">
    <location>
        <begin position="374"/>
        <end position="396"/>
    </location>
</feature>
<dbReference type="NCBIfam" id="TIGR01167">
    <property type="entry name" value="LPXTG_anchor"/>
    <property type="match status" value="1"/>
</dbReference>
<evidence type="ECO:0000313" key="11">
    <source>
        <dbReference type="Proteomes" id="UP001501585"/>
    </source>
</evidence>
<sequence length="409" mass="42319">MNPHSPQRRGRALTTVAATATAALLAFGAAASPALADDAAARGTYVGNAVNGPAVVMKEKDGDRKTIYANLFNLKLEGGQTLQTYCIDYETSIVDDAEYVEGDWANYPGKGDFAADSAKVHWILQNSYPTVGDPAVLASKSGATGLSAGQAVAGTQAAIWHFSNGVELDRKSFENDKNVIKLYEYLVEKAAPIEEPEPSLTITPESAEGKAGETVGEFKVETSGDSVPLDLSAPEGVELVDLETGKPVEKVASGGSFGVKVPKDAEPGEATVSASTSAEVKVGRLFKGVEGQKDTQTLITAKTSKHTVTSEVTVKWAEAEKPKPTPTPTDKPSETPSPAPTPDDKESPTPAPDDKETPAPKPDDSKPSLPVTGAALTGLVAAGVAAVGAGGGAIYLSRKRRSATDSAGE</sequence>
<keyword evidence="4" id="KW-0572">Peptidoglycan-anchor</keyword>